<dbReference type="PROSITE" id="PS50850">
    <property type="entry name" value="MFS"/>
    <property type="match status" value="1"/>
</dbReference>
<evidence type="ECO:0000256" key="3">
    <source>
        <dbReference type="ARBA" id="ARBA00022448"/>
    </source>
</evidence>
<evidence type="ECO:0000256" key="1">
    <source>
        <dbReference type="ARBA" id="ARBA00004141"/>
    </source>
</evidence>
<dbReference type="AlphaFoldDB" id="A0AAW2YY20"/>
<evidence type="ECO:0000259" key="8">
    <source>
        <dbReference type="PROSITE" id="PS50850"/>
    </source>
</evidence>
<dbReference type="PANTHER" id="PTHR48020:SF12">
    <property type="entry name" value="PROTON MYO-INOSITOL COTRANSPORTER"/>
    <property type="match status" value="1"/>
</dbReference>
<evidence type="ECO:0000256" key="2">
    <source>
        <dbReference type="ARBA" id="ARBA00010992"/>
    </source>
</evidence>
<dbReference type="GO" id="GO:0022857">
    <property type="term" value="F:transmembrane transporter activity"/>
    <property type="evidence" value="ECO:0007669"/>
    <property type="project" value="InterPro"/>
</dbReference>
<feature type="transmembrane region" description="Helical" evidence="7">
    <location>
        <begin position="357"/>
        <end position="382"/>
    </location>
</feature>
<keyword evidence="4 7" id="KW-0812">Transmembrane</keyword>
<keyword evidence="3" id="KW-0813">Transport</keyword>
<feature type="transmembrane region" description="Helical" evidence="7">
    <location>
        <begin position="15"/>
        <end position="40"/>
    </location>
</feature>
<dbReference type="InterPro" id="IPR005828">
    <property type="entry name" value="MFS_sugar_transport-like"/>
</dbReference>
<dbReference type="InterPro" id="IPR036259">
    <property type="entry name" value="MFS_trans_sf"/>
</dbReference>
<dbReference type="InterPro" id="IPR050814">
    <property type="entry name" value="Myo-inositol_Transporter"/>
</dbReference>
<feature type="transmembrane region" description="Helical" evidence="7">
    <location>
        <begin position="72"/>
        <end position="96"/>
    </location>
</feature>
<feature type="transmembrane region" description="Helical" evidence="7">
    <location>
        <begin position="162"/>
        <end position="187"/>
    </location>
</feature>
<dbReference type="PANTHER" id="PTHR48020">
    <property type="entry name" value="PROTON MYO-INOSITOL COTRANSPORTER"/>
    <property type="match status" value="1"/>
</dbReference>
<keyword evidence="6 7" id="KW-0472">Membrane</keyword>
<dbReference type="EMBL" id="JAOPGA020000795">
    <property type="protein sequence ID" value="KAL0481816.1"/>
    <property type="molecule type" value="Genomic_DNA"/>
</dbReference>
<dbReference type="Proteomes" id="UP001431209">
    <property type="component" value="Unassembled WGS sequence"/>
</dbReference>
<organism evidence="9 10">
    <name type="scientific">Acrasis kona</name>
    <dbReference type="NCBI Taxonomy" id="1008807"/>
    <lineage>
        <taxon>Eukaryota</taxon>
        <taxon>Discoba</taxon>
        <taxon>Heterolobosea</taxon>
        <taxon>Tetramitia</taxon>
        <taxon>Eutetramitia</taxon>
        <taxon>Acrasidae</taxon>
        <taxon>Acrasis</taxon>
    </lineage>
</organism>
<feature type="transmembrane region" description="Helical" evidence="7">
    <location>
        <begin position="103"/>
        <end position="123"/>
    </location>
</feature>
<accession>A0AAW2YY20</accession>
<feature type="transmembrane region" description="Helical" evidence="7">
    <location>
        <begin position="265"/>
        <end position="286"/>
    </location>
</feature>
<comment type="subcellular location">
    <subcellularLocation>
        <location evidence="1">Membrane</location>
        <topology evidence="1">Multi-pass membrane protein</topology>
    </subcellularLocation>
</comment>
<sequence>MANNRLGEYILTHSILLIIVLVISNLLSGIIYGYSIAIVAPSLEYIEEEFTDVFHNITAVNGTKPYNFHVSMMAGLVAGGNNFGGLVGSILGIFVVDALGRKMTTIAIAIIALPTGLATAFAPNFWSLLVFRVLFGIAVALAKLNFPVYVSELSPQKYRAPLGCMFTVGLGIGILFAYSIGFGFSFVKNGWRYMYGISAIFGPVFLVLGIFMPESTVWLDLSARNKKEQGGSDNFFSRIRNRVLFLKKQAILLYSNKSNIFKFSLCLLLYAGLHMSGIFAMIQYAPKMFDAAGFGENASLYGSMVLGGWILLMNLITTPITGKFNRRPLLIFAMICMSIATLVMGFNLRFIQAPAKAYVAIGMIALFFLGLFTGYGNFCAIIATEILPTEIRGFCFAQIAIVDWFFAFNVGLWFLPVSNAITTDVCFWIFSGCTIICLIIFTILLPETRHLAIDTKVVKEVEEATPFIATSDNSVNA</sequence>
<comment type="caution">
    <text evidence="9">The sequence shown here is derived from an EMBL/GenBank/DDBJ whole genome shotgun (WGS) entry which is preliminary data.</text>
</comment>
<dbReference type="GO" id="GO:0016020">
    <property type="term" value="C:membrane"/>
    <property type="evidence" value="ECO:0007669"/>
    <property type="project" value="UniProtKB-SubCell"/>
</dbReference>
<reference evidence="9 10" key="1">
    <citation type="submission" date="2024-03" db="EMBL/GenBank/DDBJ databases">
        <title>The Acrasis kona genome and developmental transcriptomes reveal deep origins of eukaryotic multicellular pathways.</title>
        <authorList>
            <person name="Sheikh S."/>
            <person name="Fu C.-J."/>
            <person name="Brown M.W."/>
            <person name="Baldauf S.L."/>
        </authorList>
    </citation>
    <scope>NUCLEOTIDE SEQUENCE [LARGE SCALE GENOMIC DNA]</scope>
    <source>
        <strain evidence="9 10">ATCC MYA-3509</strain>
    </source>
</reference>
<dbReference type="Gene3D" id="1.20.1250.20">
    <property type="entry name" value="MFS general substrate transporter like domains"/>
    <property type="match status" value="2"/>
</dbReference>
<feature type="transmembrane region" description="Helical" evidence="7">
    <location>
        <begin position="193"/>
        <end position="212"/>
    </location>
</feature>
<evidence type="ECO:0000256" key="5">
    <source>
        <dbReference type="ARBA" id="ARBA00022989"/>
    </source>
</evidence>
<evidence type="ECO:0000256" key="6">
    <source>
        <dbReference type="ARBA" id="ARBA00023136"/>
    </source>
</evidence>
<feature type="transmembrane region" description="Helical" evidence="7">
    <location>
        <begin position="129"/>
        <end position="150"/>
    </location>
</feature>
<keyword evidence="10" id="KW-1185">Reference proteome</keyword>
<feature type="domain" description="Major facilitator superfamily (MFS) profile" evidence="8">
    <location>
        <begin position="21"/>
        <end position="449"/>
    </location>
</feature>
<dbReference type="SUPFAM" id="SSF103473">
    <property type="entry name" value="MFS general substrate transporter"/>
    <property type="match status" value="1"/>
</dbReference>
<evidence type="ECO:0000256" key="7">
    <source>
        <dbReference type="SAM" id="Phobius"/>
    </source>
</evidence>
<dbReference type="Pfam" id="PF00083">
    <property type="entry name" value="Sugar_tr"/>
    <property type="match status" value="1"/>
</dbReference>
<dbReference type="InterPro" id="IPR005829">
    <property type="entry name" value="Sugar_transporter_CS"/>
</dbReference>
<dbReference type="PROSITE" id="PS00216">
    <property type="entry name" value="SUGAR_TRANSPORT_1"/>
    <property type="match status" value="1"/>
</dbReference>
<keyword evidence="5 7" id="KW-1133">Transmembrane helix</keyword>
<name>A0AAW2YY20_9EUKA</name>
<proteinExistence type="inferred from homology"/>
<evidence type="ECO:0000256" key="4">
    <source>
        <dbReference type="ARBA" id="ARBA00022692"/>
    </source>
</evidence>
<comment type="similarity">
    <text evidence="2">Belongs to the major facilitator superfamily. Sugar transporter (TC 2.A.1.1) family.</text>
</comment>
<feature type="transmembrane region" description="Helical" evidence="7">
    <location>
        <begin position="329"/>
        <end position="351"/>
    </location>
</feature>
<dbReference type="InterPro" id="IPR020846">
    <property type="entry name" value="MFS_dom"/>
</dbReference>
<gene>
    <name evidence="9" type="ORF">AKO1_012405</name>
</gene>
<evidence type="ECO:0000313" key="10">
    <source>
        <dbReference type="Proteomes" id="UP001431209"/>
    </source>
</evidence>
<feature type="transmembrane region" description="Helical" evidence="7">
    <location>
        <begin position="394"/>
        <end position="415"/>
    </location>
</feature>
<protein>
    <submittedName>
        <fullName evidence="9">Galactose-proton symporter</fullName>
    </submittedName>
</protein>
<evidence type="ECO:0000313" key="9">
    <source>
        <dbReference type="EMBL" id="KAL0481816.1"/>
    </source>
</evidence>
<feature type="transmembrane region" description="Helical" evidence="7">
    <location>
        <begin position="427"/>
        <end position="446"/>
    </location>
</feature>
<feature type="transmembrane region" description="Helical" evidence="7">
    <location>
        <begin position="298"/>
        <end position="317"/>
    </location>
</feature>